<gene>
    <name evidence="2" type="ORF">Q75_00865</name>
</gene>
<evidence type="ECO:0000259" key="1">
    <source>
        <dbReference type="Pfam" id="PF13472"/>
    </source>
</evidence>
<dbReference type="RefSeq" id="WP_059350031.1">
    <property type="nucleotide sequence ID" value="NZ_LDYG01000002.1"/>
</dbReference>
<dbReference type="STRING" id="1150625.Q75_00865"/>
<keyword evidence="3" id="KW-1185">Reference proteome</keyword>
<evidence type="ECO:0000313" key="2">
    <source>
        <dbReference type="EMBL" id="KUP09214.1"/>
    </source>
</evidence>
<dbReference type="OrthoDB" id="388542at2"/>
<dbReference type="PANTHER" id="PTHR30383">
    <property type="entry name" value="THIOESTERASE 1/PROTEASE 1/LYSOPHOSPHOLIPASE L1"/>
    <property type="match status" value="1"/>
</dbReference>
<dbReference type="PATRIC" id="fig|1150625.3.peg.178"/>
<evidence type="ECO:0000313" key="3">
    <source>
        <dbReference type="Proteomes" id="UP000074108"/>
    </source>
</evidence>
<name>A0A147KCC0_9BACI</name>
<dbReference type="InterPro" id="IPR013830">
    <property type="entry name" value="SGNH_hydro"/>
</dbReference>
<organism evidence="2 3">
    <name type="scientific">Bacillus coahuilensis p1.1.43</name>
    <dbReference type="NCBI Taxonomy" id="1150625"/>
    <lineage>
        <taxon>Bacteria</taxon>
        <taxon>Bacillati</taxon>
        <taxon>Bacillota</taxon>
        <taxon>Bacilli</taxon>
        <taxon>Bacillales</taxon>
        <taxon>Bacillaceae</taxon>
        <taxon>Bacillus</taxon>
    </lineage>
</organism>
<comment type="caution">
    <text evidence="2">The sequence shown here is derived from an EMBL/GenBank/DDBJ whole genome shotgun (WGS) entry which is preliminary data.</text>
</comment>
<dbReference type="EMBL" id="LDYG01000002">
    <property type="protein sequence ID" value="KUP09214.1"/>
    <property type="molecule type" value="Genomic_DNA"/>
</dbReference>
<dbReference type="Proteomes" id="UP000074108">
    <property type="component" value="Unassembled WGS sequence"/>
</dbReference>
<dbReference type="InterPro" id="IPR051532">
    <property type="entry name" value="Ester_Hydrolysis_Enzymes"/>
</dbReference>
<dbReference type="SUPFAM" id="SSF52266">
    <property type="entry name" value="SGNH hydrolase"/>
    <property type="match status" value="1"/>
</dbReference>
<reference evidence="2 3" key="1">
    <citation type="journal article" date="2016" name="Front. Microbiol.">
        <title>Microevolution Analysis of Bacillus coahuilensis Unveils Differences in Phosphorus Acquisition Strategies and Their Regulation.</title>
        <authorList>
            <person name="Gomez-Lunar Z."/>
            <person name="Hernandez-Gonzalez I."/>
            <person name="Rodriguez-Torres M.D."/>
            <person name="Souza V."/>
            <person name="Olmedo-Alvarez G."/>
        </authorList>
    </citation>
    <scope>NUCLEOTIDE SEQUENCE [LARGE SCALE GENOMIC DNA]</scope>
    <source>
        <strain evidence="3">p1.1.43</strain>
    </source>
</reference>
<feature type="domain" description="SGNH hydrolase-type esterase" evidence="1">
    <location>
        <begin position="7"/>
        <end position="171"/>
    </location>
</feature>
<dbReference type="Pfam" id="PF13472">
    <property type="entry name" value="Lipase_GDSL_2"/>
    <property type="match status" value="1"/>
</dbReference>
<protein>
    <recommendedName>
        <fullName evidence="1">SGNH hydrolase-type esterase domain-containing protein</fullName>
    </recommendedName>
</protein>
<dbReference type="InterPro" id="IPR036514">
    <property type="entry name" value="SGNH_hydro_sf"/>
</dbReference>
<sequence>MKRVILMGDSITAENTFVEKLDEKIPRGAVKWINEGIPGENTNGGAERITDVVKIGFDAIVILFGANDAAIHKTVELAVYERNIRRMIEEMTNSSNCLVVLLPPLPVDEEQQHARRNATLARYGGVVRRLSAEYGATFVPLFDLWMTDPVSLRRRLYVDDGLHLSELGYERLASDVGSTLRRLLRL</sequence>
<proteinExistence type="predicted"/>
<accession>A0A147KCC0</accession>
<dbReference type="AlphaFoldDB" id="A0A147KCC0"/>
<dbReference type="Gene3D" id="3.40.50.1110">
    <property type="entry name" value="SGNH hydrolase"/>
    <property type="match status" value="1"/>
</dbReference>